<evidence type="ECO:0000256" key="6">
    <source>
        <dbReference type="ARBA" id="ARBA00022840"/>
    </source>
</evidence>
<evidence type="ECO:0000313" key="15">
    <source>
        <dbReference type="Proteomes" id="UP000316603"/>
    </source>
</evidence>
<feature type="transmembrane region" description="Helical" evidence="11">
    <location>
        <begin position="154"/>
        <end position="171"/>
    </location>
</feature>
<evidence type="ECO:0000259" key="13">
    <source>
        <dbReference type="PROSITE" id="PS50929"/>
    </source>
</evidence>
<dbReference type="Gene3D" id="3.40.50.300">
    <property type="entry name" value="P-loop containing nucleotide triphosphate hydrolases"/>
    <property type="match status" value="1"/>
</dbReference>
<dbReference type="OrthoDB" id="9806127at2"/>
<dbReference type="SUPFAM" id="SSF52540">
    <property type="entry name" value="P-loop containing nucleoside triphosphate hydrolases"/>
    <property type="match status" value="1"/>
</dbReference>
<feature type="transmembrane region" description="Helical" evidence="11">
    <location>
        <begin position="41"/>
        <end position="62"/>
    </location>
</feature>
<dbReference type="InterPro" id="IPR039421">
    <property type="entry name" value="Type_1_exporter"/>
</dbReference>
<keyword evidence="4 11" id="KW-0812">Transmembrane</keyword>
<evidence type="ECO:0000256" key="1">
    <source>
        <dbReference type="ARBA" id="ARBA00004651"/>
    </source>
</evidence>
<reference evidence="14 15" key="1">
    <citation type="submission" date="2019-06" db="EMBL/GenBank/DDBJ databases">
        <title>Sequencing the genomes of 1000 actinobacteria strains.</title>
        <authorList>
            <person name="Klenk H.-P."/>
        </authorList>
    </citation>
    <scope>NUCLEOTIDE SEQUENCE [LARGE SCALE GENOMIC DNA]</scope>
    <source>
        <strain evidence="14 15">DSM 41695</strain>
    </source>
</reference>
<dbReference type="PANTHER" id="PTHR43394">
    <property type="entry name" value="ATP-DEPENDENT PERMEASE MDL1, MITOCHONDRIAL"/>
    <property type="match status" value="1"/>
</dbReference>
<dbReference type="PROSITE" id="PS50893">
    <property type="entry name" value="ABC_TRANSPORTER_2"/>
    <property type="match status" value="1"/>
</dbReference>
<dbReference type="CDD" id="cd18551">
    <property type="entry name" value="ABC_6TM_LmrA_like"/>
    <property type="match status" value="1"/>
</dbReference>
<feature type="transmembrane region" description="Helical" evidence="11">
    <location>
        <begin position="74"/>
        <end position="92"/>
    </location>
</feature>
<dbReference type="SMART" id="SM00382">
    <property type="entry name" value="AAA"/>
    <property type="match status" value="1"/>
</dbReference>
<dbReference type="RefSeq" id="WP_145868196.1">
    <property type="nucleotide sequence ID" value="NZ_BNCE01000003.1"/>
</dbReference>
<comment type="caution">
    <text evidence="14">The sequence shown here is derived from an EMBL/GenBank/DDBJ whole genome shotgun (WGS) entry which is preliminary data.</text>
</comment>
<feature type="domain" description="ABC transporter" evidence="12">
    <location>
        <begin position="359"/>
        <end position="594"/>
    </location>
</feature>
<evidence type="ECO:0000256" key="10">
    <source>
        <dbReference type="SAM" id="MobiDB-lite"/>
    </source>
</evidence>
<keyword evidence="15" id="KW-1185">Reference proteome</keyword>
<organism evidence="14 15">
    <name type="scientific">Streptomyces capillispiralis</name>
    <dbReference type="NCBI Taxonomy" id="68182"/>
    <lineage>
        <taxon>Bacteria</taxon>
        <taxon>Bacillati</taxon>
        <taxon>Actinomycetota</taxon>
        <taxon>Actinomycetes</taxon>
        <taxon>Kitasatosporales</taxon>
        <taxon>Streptomycetaceae</taxon>
        <taxon>Streptomyces</taxon>
    </lineage>
</organism>
<evidence type="ECO:0000256" key="5">
    <source>
        <dbReference type="ARBA" id="ARBA00022741"/>
    </source>
</evidence>
<evidence type="ECO:0000259" key="12">
    <source>
        <dbReference type="PROSITE" id="PS50893"/>
    </source>
</evidence>
<dbReference type="Gene3D" id="1.20.1560.10">
    <property type="entry name" value="ABC transporter type 1, transmembrane domain"/>
    <property type="match status" value="1"/>
</dbReference>
<dbReference type="PROSITE" id="PS00211">
    <property type="entry name" value="ABC_TRANSPORTER_1"/>
    <property type="match status" value="1"/>
</dbReference>
<dbReference type="Pfam" id="PF00664">
    <property type="entry name" value="ABC_membrane"/>
    <property type="match status" value="1"/>
</dbReference>
<evidence type="ECO:0000256" key="11">
    <source>
        <dbReference type="SAM" id="Phobius"/>
    </source>
</evidence>
<dbReference type="SUPFAM" id="SSF90123">
    <property type="entry name" value="ABC transporter transmembrane region"/>
    <property type="match status" value="1"/>
</dbReference>
<dbReference type="Proteomes" id="UP000316603">
    <property type="component" value="Unassembled WGS sequence"/>
</dbReference>
<dbReference type="PANTHER" id="PTHR43394:SF1">
    <property type="entry name" value="ATP-BINDING CASSETTE SUB-FAMILY B MEMBER 10, MITOCHONDRIAL"/>
    <property type="match status" value="1"/>
</dbReference>
<dbReference type="GO" id="GO:0016887">
    <property type="term" value="F:ATP hydrolysis activity"/>
    <property type="evidence" value="ECO:0007669"/>
    <property type="project" value="InterPro"/>
</dbReference>
<proteinExistence type="inferred from homology"/>
<dbReference type="FunFam" id="3.40.50.300:FF:000299">
    <property type="entry name" value="ABC transporter ATP-binding protein/permease"/>
    <property type="match status" value="1"/>
</dbReference>
<protein>
    <submittedName>
        <fullName evidence="14">ABC-type multidrug transport system fused ATPase/permease subunit</fullName>
    </submittedName>
</protein>
<feature type="transmembrane region" description="Helical" evidence="11">
    <location>
        <begin position="177"/>
        <end position="197"/>
    </location>
</feature>
<keyword evidence="8 11" id="KW-0472">Membrane</keyword>
<dbReference type="InterPro" id="IPR036640">
    <property type="entry name" value="ABC1_TM_sf"/>
</dbReference>
<dbReference type="AlphaFoldDB" id="A0A561TGQ1"/>
<comment type="similarity">
    <text evidence="9">Belongs to the ABC transporter superfamily. Lipid exporter (TC 3.A.1.106) family.</text>
</comment>
<evidence type="ECO:0000313" key="14">
    <source>
        <dbReference type="EMBL" id="TWF86295.1"/>
    </source>
</evidence>
<dbReference type="GO" id="GO:0005886">
    <property type="term" value="C:plasma membrane"/>
    <property type="evidence" value="ECO:0007669"/>
    <property type="project" value="UniProtKB-SubCell"/>
</dbReference>
<feature type="transmembrane region" description="Helical" evidence="11">
    <location>
        <begin position="285"/>
        <end position="305"/>
    </location>
</feature>
<dbReference type="EMBL" id="VIWV01000001">
    <property type="protein sequence ID" value="TWF86295.1"/>
    <property type="molecule type" value="Genomic_DNA"/>
</dbReference>
<name>A0A561TGQ1_9ACTN</name>
<sequence>MRDTDRLDTGPGTGSRPRPPLSPRATFGVLLVHVRRHRGRIAAGWLLGLAGAAAVLVQPLAAKELIDDLGQGELFTGTLIMLSGLVLLGAVLKALSQYVLAHTAESIVRNSRHQLVARLLRLKVGELERTEPGDLLARVTSDTTLLRQVTTQSTVSAVNGVLTLAGVMVMMGRLDPLLLGVTVGVITLVGGVITTTMPRISRATLRAQASVGAMGAVLERALGAFRTVKASGAEDRETAVVRESVDEAWRNGVQAAKWQSVMGTSAGLSVQMSFLAVLGVGGARVASGTIGVSTLVAFLLFLFYLMEPISQLIQATTQFHVGAAAVARLREIDLLETDDVGGADRPARATALPDAPVTITFENVVFRYRPELPDVHRGVDFTAPSGHMTAVVGPSGAGKSTVFALIERFYEPTGGRVLVDGHDVLGIPLPRLRAAIGYIEQDAPVLSGTLRENLVFAAPDAGDDRIHEALARTRLDEFVRSLPQGLDTHVGHRGTKLSGGERQRLAVARALLRRPRLLLLDEATSQLDATNEQALRDVVADLVRETTVIVIAHRLSTVTMADRIVVMDRGRVRAVGRHEELIAQDVLYRQLAATQLLLPPPGEHLPVT</sequence>
<dbReference type="Pfam" id="PF00005">
    <property type="entry name" value="ABC_tran"/>
    <property type="match status" value="1"/>
</dbReference>
<keyword evidence="5" id="KW-0547">Nucleotide-binding</keyword>
<keyword evidence="7 11" id="KW-1133">Transmembrane helix</keyword>
<keyword evidence="2" id="KW-0813">Transport</keyword>
<evidence type="ECO:0000256" key="7">
    <source>
        <dbReference type="ARBA" id="ARBA00022989"/>
    </source>
</evidence>
<evidence type="ECO:0000256" key="2">
    <source>
        <dbReference type="ARBA" id="ARBA00022448"/>
    </source>
</evidence>
<evidence type="ECO:0000256" key="9">
    <source>
        <dbReference type="ARBA" id="ARBA00061644"/>
    </source>
</evidence>
<accession>A0A561TGQ1</accession>
<comment type="subcellular location">
    <subcellularLocation>
        <location evidence="1">Cell membrane</location>
        <topology evidence="1">Multi-pass membrane protein</topology>
    </subcellularLocation>
</comment>
<dbReference type="GO" id="GO:0005524">
    <property type="term" value="F:ATP binding"/>
    <property type="evidence" value="ECO:0007669"/>
    <property type="project" value="UniProtKB-KW"/>
</dbReference>
<dbReference type="InterPro" id="IPR017871">
    <property type="entry name" value="ABC_transporter-like_CS"/>
</dbReference>
<dbReference type="PROSITE" id="PS50929">
    <property type="entry name" value="ABC_TM1F"/>
    <property type="match status" value="1"/>
</dbReference>
<dbReference type="InterPro" id="IPR003593">
    <property type="entry name" value="AAA+_ATPase"/>
</dbReference>
<evidence type="ECO:0000256" key="8">
    <source>
        <dbReference type="ARBA" id="ARBA00023136"/>
    </source>
</evidence>
<feature type="domain" description="ABC transmembrane type-1" evidence="13">
    <location>
        <begin position="46"/>
        <end position="319"/>
    </location>
</feature>
<keyword evidence="3" id="KW-1003">Cell membrane</keyword>
<feature type="region of interest" description="Disordered" evidence="10">
    <location>
        <begin position="1"/>
        <end position="22"/>
    </location>
</feature>
<evidence type="ECO:0000256" key="4">
    <source>
        <dbReference type="ARBA" id="ARBA00022692"/>
    </source>
</evidence>
<dbReference type="GO" id="GO:0015421">
    <property type="term" value="F:ABC-type oligopeptide transporter activity"/>
    <property type="evidence" value="ECO:0007669"/>
    <property type="project" value="TreeGrafter"/>
</dbReference>
<dbReference type="InterPro" id="IPR011527">
    <property type="entry name" value="ABC1_TM_dom"/>
</dbReference>
<gene>
    <name evidence="14" type="ORF">FHX78_113260</name>
</gene>
<dbReference type="InterPro" id="IPR027417">
    <property type="entry name" value="P-loop_NTPase"/>
</dbReference>
<dbReference type="InterPro" id="IPR003439">
    <property type="entry name" value="ABC_transporter-like_ATP-bd"/>
</dbReference>
<keyword evidence="6" id="KW-0067">ATP-binding</keyword>
<evidence type="ECO:0000256" key="3">
    <source>
        <dbReference type="ARBA" id="ARBA00022475"/>
    </source>
</evidence>